<evidence type="ECO:0000256" key="7">
    <source>
        <dbReference type="RuleBase" id="RU004466"/>
    </source>
</evidence>
<dbReference type="AlphaFoldDB" id="A0A4P7P080"/>
<dbReference type="EMBL" id="CP032096">
    <property type="protein sequence ID" value="QBZ83408.1"/>
    <property type="molecule type" value="Genomic_DNA"/>
</dbReference>
<dbReference type="GO" id="GO:0005737">
    <property type="term" value="C:cytoplasm"/>
    <property type="evidence" value="ECO:0007669"/>
    <property type="project" value="UniProtKB-ARBA"/>
</dbReference>
<evidence type="ECO:0000256" key="3">
    <source>
        <dbReference type="ARBA" id="ARBA00022679"/>
    </source>
</evidence>
<proteinExistence type="inferred from homology"/>
<evidence type="ECO:0000313" key="9">
    <source>
        <dbReference type="Proteomes" id="UP000296201"/>
    </source>
</evidence>
<dbReference type="SUPFAM" id="SSF48576">
    <property type="entry name" value="Terpenoid synthases"/>
    <property type="match status" value="1"/>
</dbReference>
<dbReference type="GO" id="GO:0004337">
    <property type="term" value="F:(2E,6E)-farnesyl diphosphate synthase activity"/>
    <property type="evidence" value="ECO:0007669"/>
    <property type="project" value="UniProtKB-EC"/>
</dbReference>
<dbReference type="InterPro" id="IPR000092">
    <property type="entry name" value="Polyprenyl_synt"/>
</dbReference>
<dbReference type="FunFam" id="1.10.600.10:FF:000001">
    <property type="entry name" value="Geranylgeranyl diphosphate synthase"/>
    <property type="match status" value="1"/>
</dbReference>
<dbReference type="Proteomes" id="UP000296201">
    <property type="component" value="Chromosome"/>
</dbReference>
<dbReference type="NCBIfam" id="NF045485">
    <property type="entry name" value="FPPsyn"/>
    <property type="match status" value="1"/>
</dbReference>
<keyword evidence="4" id="KW-0479">Metal-binding</keyword>
<keyword evidence="6" id="KW-0414">Isoprene biosynthesis</keyword>
<dbReference type="PANTHER" id="PTHR43281">
    <property type="entry name" value="FARNESYL DIPHOSPHATE SYNTHASE"/>
    <property type="match status" value="1"/>
</dbReference>
<dbReference type="CDD" id="cd00685">
    <property type="entry name" value="Trans_IPPS_HT"/>
    <property type="match status" value="1"/>
</dbReference>
<evidence type="ECO:0000256" key="1">
    <source>
        <dbReference type="ARBA" id="ARBA00001946"/>
    </source>
</evidence>
<dbReference type="GO" id="GO:0046872">
    <property type="term" value="F:metal ion binding"/>
    <property type="evidence" value="ECO:0007669"/>
    <property type="project" value="UniProtKB-KW"/>
</dbReference>
<dbReference type="OrthoDB" id="9805316at2"/>
<comment type="cofactor">
    <cofactor evidence="1">
        <name>Mg(2+)</name>
        <dbReference type="ChEBI" id="CHEBI:18420"/>
    </cofactor>
</comment>
<gene>
    <name evidence="8" type="primary">ispA</name>
    <name evidence="8" type="ORF">GHNINEIG_01462</name>
</gene>
<dbReference type="InterPro" id="IPR033749">
    <property type="entry name" value="Polyprenyl_synt_CS"/>
</dbReference>
<name>A0A4P7P080_9GAMM</name>
<dbReference type="SFLD" id="SFLDS00005">
    <property type="entry name" value="Isoprenoid_Synthase_Type_I"/>
    <property type="match status" value="1"/>
</dbReference>
<dbReference type="PROSITE" id="PS00723">
    <property type="entry name" value="POLYPRENYL_SYNTHASE_1"/>
    <property type="match status" value="1"/>
</dbReference>
<dbReference type="GO" id="GO:0016114">
    <property type="term" value="P:terpenoid biosynthetic process"/>
    <property type="evidence" value="ECO:0007669"/>
    <property type="project" value="UniProtKB-ARBA"/>
</dbReference>
<dbReference type="PANTHER" id="PTHR43281:SF1">
    <property type="entry name" value="FARNESYL DIPHOSPHATE SYNTHASE"/>
    <property type="match status" value="1"/>
</dbReference>
<evidence type="ECO:0000313" key="8">
    <source>
        <dbReference type="EMBL" id="QBZ83408.1"/>
    </source>
</evidence>
<dbReference type="PROSITE" id="PS00444">
    <property type="entry name" value="POLYPRENYL_SYNTHASE_2"/>
    <property type="match status" value="1"/>
</dbReference>
<dbReference type="GO" id="GO:0008654">
    <property type="term" value="P:phospholipid biosynthetic process"/>
    <property type="evidence" value="ECO:0007669"/>
    <property type="project" value="UniProtKB-ARBA"/>
</dbReference>
<dbReference type="RefSeq" id="WP_135796035.1">
    <property type="nucleotide sequence ID" value="NZ_CP032096.1"/>
</dbReference>
<keyword evidence="5" id="KW-0460">Magnesium</keyword>
<protein>
    <submittedName>
        <fullName evidence="8">Farnesyl diphosphate synthase</fullName>
        <ecNumber evidence="8">2.5.1.10</ecNumber>
    </submittedName>
</protein>
<dbReference type="InterPro" id="IPR008949">
    <property type="entry name" value="Isoprenoid_synthase_dom_sf"/>
</dbReference>
<evidence type="ECO:0000256" key="2">
    <source>
        <dbReference type="ARBA" id="ARBA00006706"/>
    </source>
</evidence>
<organism evidence="8 9">
    <name type="scientific">Hydrogenovibrio crunogenus</name>
    <dbReference type="NCBI Taxonomy" id="39765"/>
    <lineage>
        <taxon>Bacteria</taxon>
        <taxon>Pseudomonadati</taxon>
        <taxon>Pseudomonadota</taxon>
        <taxon>Gammaproteobacteria</taxon>
        <taxon>Thiotrichales</taxon>
        <taxon>Piscirickettsiaceae</taxon>
        <taxon>Hydrogenovibrio</taxon>
    </lineage>
</organism>
<sequence>MKTTLLRYQKRVNQKLEALLNRQKNIPSSLFEAIKYSTLNNGKRLRPALVYAVGENLDIPLDKLDAAACAVELIHSYSLVHDDLPAMDDDDLRRGQPTCHIQFDEATAILVGDAQQTLAFETLSQDPFLTESDKVKLITLLCQASGGAGMIGGQIIDIQSNGHLPELSQLQAMHEMKTGALITASLLMGAAQSTHYPEKQPGLAKLGQKIGLAFQIHDDILDIESSTEVLGKPQGSDEAADKSTYPKLLGTAQAKALRDELIEDSLESLSALQLANPFLKELIGYIACRQH</sequence>
<dbReference type="EC" id="2.5.1.10" evidence="8"/>
<evidence type="ECO:0000256" key="4">
    <source>
        <dbReference type="ARBA" id="ARBA00022723"/>
    </source>
</evidence>
<dbReference type="SFLD" id="SFLDG01017">
    <property type="entry name" value="Polyprenyl_Transferase_Like"/>
    <property type="match status" value="1"/>
</dbReference>
<evidence type="ECO:0000256" key="6">
    <source>
        <dbReference type="ARBA" id="ARBA00023229"/>
    </source>
</evidence>
<dbReference type="Gene3D" id="1.10.600.10">
    <property type="entry name" value="Farnesyl Diphosphate Synthase"/>
    <property type="match status" value="1"/>
</dbReference>
<dbReference type="Pfam" id="PF00348">
    <property type="entry name" value="polyprenyl_synt"/>
    <property type="match status" value="1"/>
</dbReference>
<accession>A0A4P7P080</accession>
<dbReference type="InterPro" id="IPR053378">
    <property type="entry name" value="Prenyl_diphosphate_synthase"/>
</dbReference>
<keyword evidence="9" id="KW-1185">Reference proteome</keyword>
<keyword evidence="3 7" id="KW-0808">Transferase</keyword>
<evidence type="ECO:0000256" key="5">
    <source>
        <dbReference type="ARBA" id="ARBA00022842"/>
    </source>
</evidence>
<comment type="similarity">
    <text evidence="2 7">Belongs to the FPP/GGPP synthase family.</text>
</comment>
<reference evidence="8 9" key="1">
    <citation type="submission" date="2018-08" db="EMBL/GenBank/DDBJ databases">
        <title>Horizontal acquisition of hydrogen conversion ability and other habitat adaptations in Hydrogenovibrio crunogenus strains.</title>
        <authorList>
            <person name="Gonnella G."/>
            <person name="Adam N."/>
            <person name="Perner M."/>
        </authorList>
    </citation>
    <scope>NUCLEOTIDE SEQUENCE [LARGE SCALE GENOMIC DNA]</scope>
    <source>
        <strain evidence="8 9">SP-41</strain>
    </source>
</reference>